<reference evidence="1" key="1">
    <citation type="submission" date="2021-10" db="EMBL/GenBank/DDBJ databases">
        <title>Collection of gut derived symbiotic bacterial strains cultured from healthy donors.</title>
        <authorList>
            <person name="Lin H."/>
            <person name="Littmann E."/>
            <person name="Claire K."/>
            <person name="Pamer E."/>
        </authorList>
    </citation>
    <scope>NUCLEOTIDE SEQUENCE</scope>
    <source>
        <strain evidence="1">MSK.7.16</strain>
    </source>
</reference>
<dbReference type="SUPFAM" id="SSF52540">
    <property type="entry name" value="P-loop containing nucleoside triphosphate hydrolases"/>
    <property type="match status" value="1"/>
</dbReference>
<dbReference type="Proteomes" id="UP001198190">
    <property type="component" value="Unassembled WGS sequence"/>
</dbReference>
<dbReference type="AlphaFoldDB" id="A0AAW4U427"/>
<evidence type="ECO:0000313" key="1">
    <source>
        <dbReference type="EMBL" id="MCB6829264.1"/>
    </source>
</evidence>
<keyword evidence="1" id="KW-0808">Transferase</keyword>
<sequence>MKKNTVITISRQYGSGGRELSQILANKLGIKLYDRQIINLAASHIGIDDMNYEALKRFEEEVPPLPVKFMPFYMFGVSGPQSLNDKIFNAECEVIKKLAKDGSCIILGRCADYVLKNQENVYSFYICANDDFRTNRGKTVYENKSLSDLNEEDLKRGGYYSHYTGHRWGDAANYNLTINTSYISLAQAADLIIEYIEKIQENNK</sequence>
<protein>
    <submittedName>
        <fullName evidence="1">Cytidylate kinase-like family protein</fullName>
    </submittedName>
</protein>
<dbReference type="GO" id="GO:0016301">
    <property type="term" value="F:kinase activity"/>
    <property type="evidence" value="ECO:0007669"/>
    <property type="project" value="UniProtKB-KW"/>
</dbReference>
<keyword evidence="1" id="KW-0418">Kinase</keyword>
<organism evidence="1 2">
    <name type="scientific">Megamonas funiformis</name>
    <dbReference type="NCBI Taxonomy" id="437897"/>
    <lineage>
        <taxon>Bacteria</taxon>
        <taxon>Bacillati</taxon>
        <taxon>Bacillota</taxon>
        <taxon>Negativicutes</taxon>
        <taxon>Selenomonadales</taxon>
        <taxon>Selenomonadaceae</taxon>
        <taxon>Megamonas</taxon>
    </lineage>
</organism>
<dbReference type="InterPro" id="IPR027417">
    <property type="entry name" value="P-loop_NTPase"/>
</dbReference>
<dbReference type="RefSeq" id="WP_181970970.1">
    <property type="nucleotide sequence ID" value="NZ_CAUCXX010000027.1"/>
</dbReference>
<accession>A0AAW4U427</accession>
<comment type="caution">
    <text evidence="1">The sequence shown here is derived from an EMBL/GenBank/DDBJ whole genome shotgun (WGS) entry which is preliminary data.</text>
</comment>
<evidence type="ECO:0000313" key="2">
    <source>
        <dbReference type="Proteomes" id="UP001198190"/>
    </source>
</evidence>
<name>A0AAW4U427_9FIRM</name>
<dbReference type="Pfam" id="PF13189">
    <property type="entry name" value="Cytidylate_kin2"/>
    <property type="match status" value="1"/>
</dbReference>
<dbReference type="Gene3D" id="3.40.50.300">
    <property type="entry name" value="P-loop containing nucleotide triphosphate hydrolases"/>
    <property type="match status" value="1"/>
</dbReference>
<dbReference type="EMBL" id="JAJCGD010000045">
    <property type="protein sequence ID" value="MCB6829264.1"/>
    <property type="molecule type" value="Genomic_DNA"/>
</dbReference>
<proteinExistence type="predicted"/>
<gene>
    <name evidence="1" type="ORF">LIY65_11255</name>
</gene>